<dbReference type="Proteomes" id="UP001223072">
    <property type="component" value="Unassembled WGS sequence"/>
</dbReference>
<sequence>MLLRSALTGAEANGMRLLAAERRDLLADDPPTDGRDHP</sequence>
<accession>A0ABU0RU96</accession>
<name>A0ABU0RU96_9ACTN</name>
<evidence type="ECO:0000313" key="2">
    <source>
        <dbReference type="Proteomes" id="UP001223072"/>
    </source>
</evidence>
<gene>
    <name evidence="1" type="ORF">QFZ49_005545</name>
</gene>
<proteinExistence type="predicted"/>
<dbReference type="EMBL" id="JAUSZS010000007">
    <property type="protein sequence ID" value="MDQ0935573.1"/>
    <property type="molecule type" value="Genomic_DNA"/>
</dbReference>
<comment type="caution">
    <text evidence="1">The sequence shown here is derived from an EMBL/GenBank/DDBJ whole genome shotgun (WGS) entry which is preliminary data.</text>
</comment>
<evidence type="ECO:0000313" key="1">
    <source>
        <dbReference type="EMBL" id="MDQ0935573.1"/>
    </source>
</evidence>
<organism evidence="1 2">
    <name type="scientific">Streptomyces turgidiscabies</name>
    <dbReference type="NCBI Taxonomy" id="85558"/>
    <lineage>
        <taxon>Bacteria</taxon>
        <taxon>Bacillati</taxon>
        <taxon>Actinomycetota</taxon>
        <taxon>Actinomycetes</taxon>
        <taxon>Kitasatosporales</taxon>
        <taxon>Streptomycetaceae</taxon>
        <taxon>Streptomyces</taxon>
    </lineage>
</organism>
<keyword evidence="2" id="KW-1185">Reference proteome</keyword>
<reference evidence="1 2" key="1">
    <citation type="submission" date="2023-07" db="EMBL/GenBank/DDBJ databases">
        <title>Comparative genomics of wheat-associated soil bacteria to identify genetic determinants of phenazine resistance.</title>
        <authorList>
            <person name="Mouncey N."/>
        </authorList>
    </citation>
    <scope>NUCLEOTIDE SEQUENCE [LARGE SCALE GENOMIC DNA]</scope>
    <source>
        <strain evidence="1 2">W2I16</strain>
    </source>
</reference>
<protein>
    <submittedName>
        <fullName evidence="1">Uncharacterized protein</fullName>
    </submittedName>
</protein>